<evidence type="ECO:0000256" key="9">
    <source>
        <dbReference type="ARBA" id="ARBA00039149"/>
    </source>
</evidence>
<dbReference type="CDD" id="cd01995">
    <property type="entry name" value="QueC-like"/>
    <property type="match status" value="1"/>
</dbReference>
<dbReference type="GO" id="GO:0005524">
    <property type="term" value="F:ATP binding"/>
    <property type="evidence" value="ECO:0007669"/>
    <property type="project" value="UniProtKB-UniRule"/>
</dbReference>
<organism evidence="12 13">
    <name type="scientific">Niveibacterium umoris</name>
    <dbReference type="NCBI Taxonomy" id="1193620"/>
    <lineage>
        <taxon>Bacteria</taxon>
        <taxon>Pseudomonadati</taxon>
        <taxon>Pseudomonadota</taxon>
        <taxon>Betaproteobacteria</taxon>
        <taxon>Rhodocyclales</taxon>
        <taxon>Rhodocyclaceae</taxon>
        <taxon>Niveibacterium</taxon>
    </lineage>
</organism>
<dbReference type="GO" id="GO:0008270">
    <property type="term" value="F:zinc ion binding"/>
    <property type="evidence" value="ECO:0007669"/>
    <property type="project" value="UniProtKB-UniRule"/>
</dbReference>
<evidence type="ECO:0000256" key="3">
    <source>
        <dbReference type="ARBA" id="ARBA00022723"/>
    </source>
</evidence>
<dbReference type="SUPFAM" id="SSF52402">
    <property type="entry name" value="Adenine nucleotide alpha hydrolases-like"/>
    <property type="match status" value="1"/>
</dbReference>
<evidence type="ECO:0000256" key="5">
    <source>
        <dbReference type="ARBA" id="ARBA00022785"/>
    </source>
</evidence>
<keyword evidence="6 11" id="KW-0862">Zinc</keyword>
<dbReference type="HAMAP" id="MF_01633">
    <property type="entry name" value="QueC"/>
    <property type="match status" value="1"/>
</dbReference>
<dbReference type="NCBIfam" id="TIGR00364">
    <property type="entry name" value="7-cyano-7-deazaguanine synthase QueC"/>
    <property type="match status" value="1"/>
</dbReference>
<dbReference type="GO" id="GO:0008616">
    <property type="term" value="P:tRNA queuosine(34) biosynthetic process"/>
    <property type="evidence" value="ECO:0007669"/>
    <property type="project" value="UniProtKB-UniRule"/>
</dbReference>
<comment type="similarity">
    <text evidence="8 11">Belongs to the QueC family.</text>
</comment>
<dbReference type="UniPathway" id="UPA00391"/>
<evidence type="ECO:0000256" key="11">
    <source>
        <dbReference type="HAMAP-Rule" id="MF_01633"/>
    </source>
</evidence>
<dbReference type="PANTHER" id="PTHR42914:SF1">
    <property type="entry name" value="7-CYANO-7-DEAZAGUANINE SYNTHASE"/>
    <property type="match status" value="1"/>
</dbReference>
<keyword evidence="7 11" id="KW-0067">ATP-binding</keyword>
<dbReference type="PIRSF" id="PIRSF006293">
    <property type="entry name" value="ExsB"/>
    <property type="match status" value="1"/>
</dbReference>
<evidence type="ECO:0000256" key="4">
    <source>
        <dbReference type="ARBA" id="ARBA00022741"/>
    </source>
</evidence>
<dbReference type="PANTHER" id="PTHR42914">
    <property type="entry name" value="7-CYANO-7-DEAZAGUANINE SYNTHASE"/>
    <property type="match status" value="1"/>
</dbReference>
<evidence type="ECO:0000256" key="1">
    <source>
        <dbReference type="ARBA" id="ARBA00005061"/>
    </source>
</evidence>
<keyword evidence="5 11" id="KW-0671">Queuosine biosynthesis</keyword>
<sequence>MSERRAVVLLSGGLDSATCLAIARSEGFTPYALSVSYGQRHAAELDAATRVAQALGAREHRTAVVDLGQFGGSALTDAAIAVPTGGIEPGIPVTYVPARNTVMLSLALGWAEVLGARDIYVGVNAVDYSGYPDCRPAFIAAFEAVANLATKAAVEGAQMKIHAPLIDLSKGQIIQRGIALGVDYGLTVSCYQADDCGRACGRCDACRLRREGFAAAAVTDPTRYQV</sequence>
<protein>
    <recommendedName>
        <fullName evidence="9 11">7-cyano-7-deazaguanine synthase</fullName>
        <ecNumber evidence="9 11">6.3.4.20</ecNumber>
    </recommendedName>
    <alternativeName>
        <fullName evidence="11">7-cyano-7-carbaguanine synthase</fullName>
    </alternativeName>
    <alternativeName>
        <fullName evidence="11">PreQ(0) synthase</fullName>
    </alternativeName>
    <alternativeName>
        <fullName evidence="11">Queuosine biosynthesis protein QueC</fullName>
    </alternativeName>
</protein>
<dbReference type="Gene3D" id="3.40.50.620">
    <property type="entry name" value="HUPs"/>
    <property type="match status" value="1"/>
</dbReference>
<comment type="catalytic activity">
    <reaction evidence="10 11">
        <text>7-carboxy-7-carbaguanine + NH4(+) + 2 ATP = 7-cyano-7-carbaguanine + 2 AMP + 2 diphosphate + 2 H(+)</text>
        <dbReference type="Rhea" id="RHEA:27982"/>
        <dbReference type="ChEBI" id="CHEBI:15378"/>
        <dbReference type="ChEBI" id="CHEBI:28938"/>
        <dbReference type="ChEBI" id="CHEBI:30616"/>
        <dbReference type="ChEBI" id="CHEBI:33019"/>
        <dbReference type="ChEBI" id="CHEBI:45075"/>
        <dbReference type="ChEBI" id="CHEBI:61036"/>
        <dbReference type="ChEBI" id="CHEBI:456215"/>
        <dbReference type="EC" id="6.3.4.20"/>
    </reaction>
</comment>
<dbReference type="Pfam" id="PF06508">
    <property type="entry name" value="QueC"/>
    <property type="match status" value="1"/>
</dbReference>
<dbReference type="InterPro" id="IPR018317">
    <property type="entry name" value="QueC"/>
</dbReference>
<keyword evidence="3 11" id="KW-0479">Metal-binding</keyword>
<proteinExistence type="inferred from homology"/>
<evidence type="ECO:0000256" key="10">
    <source>
        <dbReference type="ARBA" id="ARBA00047890"/>
    </source>
</evidence>
<comment type="caution">
    <text evidence="12">The sequence shown here is derived from an EMBL/GenBank/DDBJ whole genome shotgun (WGS) entry which is preliminary data.</text>
</comment>
<feature type="binding site" evidence="11">
    <location>
        <position position="206"/>
    </location>
    <ligand>
        <name>Zn(2+)</name>
        <dbReference type="ChEBI" id="CHEBI:29105"/>
    </ligand>
</feature>
<evidence type="ECO:0000313" key="12">
    <source>
        <dbReference type="EMBL" id="MBB4014287.1"/>
    </source>
</evidence>
<name>A0A840BVD7_9RHOO</name>
<dbReference type="AlphaFoldDB" id="A0A840BVD7"/>
<comment type="function">
    <text evidence="11">Catalyzes the ATP-dependent conversion of 7-carboxy-7-deazaguanine (CDG) to 7-cyano-7-deazaguanine (preQ(0)).</text>
</comment>
<feature type="binding site" evidence="11">
    <location>
        <position position="200"/>
    </location>
    <ligand>
        <name>Zn(2+)</name>
        <dbReference type="ChEBI" id="CHEBI:29105"/>
    </ligand>
</feature>
<evidence type="ECO:0000256" key="8">
    <source>
        <dbReference type="ARBA" id="ARBA00037993"/>
    </source>
</evidence>
<comment type="cofactor">
    <cofactor evidence="11">
        <name>Zn(2+)</name>
        <dbReference type="ChEBI" id="CHEBI:29105"/>
    </cofactor>
    <text evidence="11">Binds 1 zinc ion per subunit.</text>
</comment>
<accession>A0A840BVD7</accession>
<keyword evidence="13" id="KW-1185">Reference proteome</keyword>
<reference evidence="12 13" key="1">
    <citation type="submission" date="2020-08" db="EMBL/GenBank/DDBJ databases">
        <title>Genomic Encyclopedia of Type Strains, Phase IV (KMG-IV): sequencing the most valuable type-strain genomes for metagenomic binning, comparative biology and taxonomic classification.</title>
        <authorList>
            <person name="Goeker M."/>
        </authorList>
    </citation>
    <scope>NUCLEOTIDE SEQUENCE [LARGE SCALE GENOMIC DNA]</scope>
    <source>
        <strain evidence="12 13">DSM 106739</strain>
    </source>
</reference>
<evidence type="ECO:0000256" key="2">
    <source>
        <dbReference type="ARBA" id="ARBA00022598"/>
    </source>
</evidence>
<comment type="pathway">
    <text evidence="1 11">Purine metabolism; 7-cyano-7-deazaguanine biosynthesis.</text>
</comment>
<feature type="binding site" evidence="11">
    <location>
        <position position="190"/>
    </location>
    <ligand>
        <name>Zn(2+)</name>
        <dbReference type="ChEBI" id="CHEBI:29105"/>
    </ligand>
</feature>
<dbReference type="GO" id="GO:0016879">
    <property type="term" value="F:ligase activity, forming carbon-nitrogen bonds"/>
    <property type="evidence" value="ECO:0007669"/>
    <property type="project" value="UniProtKB-UniRule"/>
</dbReference>
<dbReference type="EC" id="6.3.4.20" evidence="9 11"/>
<evidence type="ECO:0000313" key="13">
    <source>
        <dbReference type="Proteomes" id="UP000561045"/>
    </source>
</evidence>
<feature type="binding site" evidence="11">
    <location>
        <begin position="10"/>
        <end position="20"/>
    </location>
    <ligand>
        <name>ATP</name>
        <dbReference type="ChEBI" id="CHEBI:30616"/>
    </ligand>
</feature>
<dbReference type="InterPro" id="IPR014729">
    <property type="entry name" value="Rossmann-like_a/b/a_fold"/>
</dbReference>
<keyword evidence="4 11" id="KW-0547">Nucleotide-binding</keyword>
<gene>
    <name evidence="11" type="primary">queC</name>
    <name evidence="12" type="ORF">GGR36_003633</name>
</gene>
<dbReference type="RefSeq" id="WP_183636164.1">
    <property type="nucleotide sequence ID" value="NZ_BAABLE010000005.1"/>
</dbReference>
<keyword evidence="2 11" id="KW-0436">Ligase</keyword>
<evidence type="ECO:0000256" key="7">
    <source>
        <dbReference type="ARBA" id="ARBA00022840"/>
    </source>
</evidence>
<evidence type="ECO:0000256" key="6">
    <source>
        <dbReference type="ARBA" id="ARBA00022833"/>
    </source>
</evidence>
<dbReference type="FunFam" id="3.40.50.620:FF:000131">
    <property type="entry name" value="7-cyano-7-deazaguanine synthase"/>
    <property type="match status" value="1"/>
</dbReference>
<feature type="binding site" evidence="11">
    <location>
        <position position="203"/>
    </location>
    <ligand>
        <name>Zn(2+)</name>
        <dbReference type="ChEBI" id="CHEBI:29105"/>
    </ligand>
</feature>
<dbReference type="Proteomes" id="UP000561045">
    <property type="component" value="Unassembled WGS sequence"/>
</dbReference>
<dbReference type="EMBL" id="JACIET010000002">
    <property type="protein sequence ID" value="MBB4014287.1"/>
    <property type="molecule type" value="Genomic_DNA"/>
</dbReference>